<keyword evidence="3" id="KW-1185">Reference proteome</keyword>
<gene>
    <name evidence="2" type="ORF">GR138_27985</name>
</gene>
<accession>A0A6N8SMK3</accession>
<evidence type="ECO:0000313" key="3">
    <source>
        <dbReference type="Proteomes" id="UP000435802"/>
    </source>
</evidence>
<dbReference type="Proteomes" id="UP000435802">
    <property type="component" value="Unassembled WGS sequence"/>
</dbReference>
<reference evidence="2 3" key="1">
    <citation type="submission" date="2019-12" db="EMBL/GenBank/DDBJ databases">
        <title>Shinella kummerowiae sp. nov., a symbiotic bacterium isolated from root nodules of the herbal legume Kummerowia stipulacea.</title>
        <authorList>
            <person name="Gao J."/>
        </authorList>
    </citation>
    <scope>NUCLEOTIDE SEQUENCE [LARGE SCALE GENOMIC DNA]</scope>
    <source>
        <strain evidence="2 3">CCBAU 25048</strain>
    </source>
</reference>
<comment type="caution">
    <text evidence="2">The sequence shown here is derived from an EMBL/GenBank/DDBJ whole genome shotgun (WGS) entry which is preliminary data.</text>
</comment>
<feature type="chain" id="PRO_5026664274" evidence="1">
    <location>
        <begin position="23"/>
        <end position="125"/>
    </location>
</feature>
<evidence type="ECO:0000256" key="1">
    <source>
        <dbReference type="SAM" id="SignalP"/>
    </source>
</evidence>
<name>A0A6N8SMK3_9HYPH</name>
<dbReference type="AlphaFoldDB" id="A0A6N8SMK3"/>
<dbReference type="RefSeq" id="WP_160862534.1">
    <property type="nucleotide sequence ID" value="NZ_WUMK01000015.1"/>
</dbReference>
<dbReference type="EMBL" id="WUMK01000015">
    <property type="protein sequence ID" value="MXN49048.1"/>
    <property type="molecule type" value="Genomic_DNA"/>
</dbReference>
<feature type="signal peptide" evidence="1">
    <location>
        <begin position="1"/>
        <end position="22"/>
    </location>
</feature>
<keyword evidence="1" id="KW-0732">Signal</keyword>
<sequence>MPPGRPLLALLLGIALAGPAGAAADIIDGSYGDEEGCRYATTGESSGADFFFLLNRDGVTTAASYCEFKGEGEQVGGATKIAAECHEEGMEEVTPYDLTLTPDNGGYTVSFPDGTRWGPIMRCKK</sequence>
<proteinExistence type="predicted"/>
<evidence type="ECO:0000313" key="2">
    <source>
        <dbReference type="EMBL" id="MXN49048.1"/>
    </source>
</evidence>
<organism evidence="2 3">
    <name type="scientific">Shinella kummerowiae</name>
    <dbReference type="NCBI Taxonomy" id="417745"/>
    <lineage>
        <taxon>Bacteria</taxon>
        <taxon>Pseudomonadati</taxon>
        <taxon>Pseudomonadota</taxon>
        <taxon>Alphaproteobacteria</taxon>
        <taxon>Hyphomicrobiales</taxon>
        <taxon>Rhizobiaceae</taxon>
        <taxon>Shinella</taxon>
    </lineage>
</organism>
<dbReference type="OrthoDB" id="8420201at2"/>
<protein>
    <submittedName>
        <fullName evidence="2">Uncharacterized protein</fullName>
    </submittedName>
</protein>